<dbReference type="AlphaFoldDB" id="A0AAW3X233"/>
<feature type="signal peptide" evidence="4">
    <location>
        <begin position="1"/>
        <end position="29"/>
    </location>
</feature>
<dbReference type="PROSITE" id="PS51170">
    <property type="entry name" value="CW"/>
    <property type="match status" value="1"/>
</dbReference>
<organism evidence="5 6">
    <name type="scientific">Clostridium segne</name>
    <dbReference type="NCBI Taxonomy" id="2763038"/>
    <lineage>
        <taxon>Bacteria</taxon>
        <taxon>Bacillati</taxon>
        <taxon>Bacillota</taxon>
        <taxon>Clostridia</taxon>
        <taxon>Eubacteriales</taxon>
        <taxon>Clostridiaceae</taxon>
        <taxon>Clostridium</taxon>
    </lineage>
</organism>
<dbReference type="Gene3D" id="2.10.270.10">
    <property type="entry name" value="Cholin Binding"/>
    <property type="match status" value="1"/>
</dbReference>
<evidence type="ECO:0000256" key="2">
    <source>
        <dbReference type="PROSITE-ProRule" id="PRU00591"/>
    </source>
</evidence>
<keyword evidence="4" id="KW-0732">Signal</keyword>
<feature type="compositionally biased region" description="Low complexity" evidence="3">
    <location>
        <begin position="216"/>
        <end position="236"/>
    </location>
</feature>
<proteinExistence type="predicted"/>
<evidence type="ECO:0000256" key="1">
    <source>
        <dbReference type="ARBA" id="ARBA00022737"/>
    </source>
</evidence>
<sequence length="236" mass="25291">MRKRKWMKAGACALSAVLIMGLYAGPAFAEWVGTGGARAYILNGQVQTGWQQIDGKWYYLNEQGAPQIGWVKDGDKQYFCTASGGMVSGVVWINGKTYYFGTPDSGEMATGVVSINGIPYTFENDGTSFGGRKPRPARSFEVKVAEDGTMTILETTNADTPKLNSRTSKERRHSGGGGSETPSVVPSDAPATKEPTENPTSTVKPTQPEETEGDTTTEPPQPTTEPSQPTTQPTDP</sequence>
<dbReference type="Proteomes" id="UP000653904">
    <property type="component" value="Unassembled WGS sequence"/>
</dbReference>
<keyword evidence="1" id="KW-0677">Repeat</keyword>
<evidence type="ECO:0008006" key="7">
    <source>
        <dbReference type="Google" id="ProtNLM"/>
    </source>
</evidence>
<accession>A0AAW3X233</accession>
<dbReference type="RefSeq" id="WP_186854886.1">
    <property type="nucleotide sequence ID" value="NZ_JACOOW010000007.1"/>
</dbReference>
<comment type="caution">
    <text evidence="5">The sequence shown here is derived from an EMBL/GenBank/DDBJ whole genome shotgun (WGS) entry which is preliminary data.</text>
</comment>
<evidence type="ECO:0000256" key="4">
    <source>
        <dbReference type="SAM" id="SignalP"/>
    </source>
</evidence>
<dbReference type="Pfam" id="PF19127">
    <property type="entry name" value="Choline_bind_3"/>
    <property type="match status" value="1"/>
</dbReference>
<evidence type="ECO:0000256" key="3">
    <source>
        <dbReference type="SAM" id="MobiDB-lite"/>
    </source>
</evidence>
<protein>
    <recommendedName>
        <fullName evidence="7">Cell wall-binding protein</fullName>
    </recommendedName>
</protein>
<keyword evidence="6" id="KW-1185">Reference proteome</keyword>
<evidence type="ECO:0000313" key="5">
    <source>
        <dbReference type="EMBL" id="MBC5656674.1"/>
    </source>
</evidence>
<feature type="repeat" description="Cell wall-binding" evidence="2">
    <location>
        <begin position="47"/>
        <end position="66"/>
    </location>
</feature>
<dbReference type="InterPro" id="IPR018337">
    <property type="entry name" value="Cell_wall/Cho-bd_repeat"/>
</dbReference>
<name>A0AAW3X233_9CLOT</name>
<feature type="chain" id="PRO_5043935407" description="Cell wall-binding protein" evidence="4">
    <location>
        <begin position="30"/>
        <end position="236"/>
    </location>
</feature>
<gene>
    <name evidence="5" type="ORF">H8S19_06270</name>
</gene>
<feature type="region of interest" description="Disordered" evidence="3">
    <location>
        <begin position="151"/>
        <end position="236"/>
    </location>
</feature>
<dbReference type="EMBL" id="JACOOW010000007">
    <property type="protein sequence ID" value="MBC5656674.1"/>
    <property type="molecule type" value="Genomic_DNA"/>
</dbReference>
<reference evidence="5 6" key="1">
    <citation type="submission" date="2020-08" db="EMBL/GenBank/DDBJ databases">
        <title>Genome public.</title>
        <authorList>
            <person name="Liu C."/>
            <person name="Sun Q."/>
        </authorList>
    </citation>
    <scope>NUCLEOTIDE SEQUENCE [LARGE SCALE GENOMIC DNA]</scope>
    <source>
        <strain evidence="5 6">BX14</strain>
    </source>
</reference>
<feature type="compositionally biased region" description="Polar residues" evidence="3">
    <location>
        <begin position="152"/>
        <end position="166"/>
    </location>
</feature>
<dbReference type="SUPFAM" id="SSF69360">
    <property type="entry name" value="Cell wall binding repeat"/>
    <property type="match status" value="1"/>
</dbReference>
<evidence type="ECO:0000313" key="6">
    <source>
        <dbReference type="Proteomes" id="UP000653904"/>
    </source>
</evidence>